<reference evidence="2 3" key="1">
    <citation type="submission" date="2016-04" db="EMBL/GenBank/DDBJ databases">
        <title>A degradative enzymes factory behind the ericoid mycorrhizal symbiosis.</title>
        <authorList>
            <consortium name="DOE Joint Genome Institute"/>
            <person name="Martino E."/>
            <person name="Morin E."/>
            <person name="Grelet G."/>
            <person name="Kuo A."/>
            <person name="Kohler A."/>
            <person name="Daghino S."/>
            <person name="Barry K."/>
            <person name="Choi C."/>
            <person name="Cichocki N."/>
            <person name="Clum A."/>
            <person name="Copeland A."/>
            <person name="Hainaut M."/>
            <person name="Haridas S."/>
            <person name="Labutti K."/>
            <person name="Lindquist E."/>
            <person name="Lipzen A."/>
            <person name="Khouja H.-R."/>
            <person name="Murat C."/>
            <person name="Ohm R."/>
            <person name="Olson A."/>
            <person name="Spatafora J."/>
            <person name="Veneault-Fourrey C."/>
            <person name="Henrissat B."/>
            <person name="Grigoriev I."/>
            <person name="Martin F."/>
            <person name="Perotto S."/>
        </authorList>
    </citation>
    <scope>NUCLEOTIDE SEQUENCE [LARGE SCALE GENOMIC DNA]</scope>
    <source>
        <strain evidence="2 3">E</strain>
    </source>
</reference>
<gene>
    <name evidence="2" type="ORF">K444DRAFT_291026</name>
</gene>
<dbReference type="GeneID" id="36579736"/>
<dbReference type="OrthoDB" id="3550792at2759"/>
<accession>A0A2J6SFQ2</accession>
<evidence type="ECO:0000313" key="3">
    <source>
        <dbReference type="Proteomes" id="UP000235371"/>
    </source>
</evidence>
<dbReference type="EMBL" id="KZ613920">
    <property type="protein sequence ID" value="PMD49583.1"/>
    <property type="molecule type" value="Genomic_DNA"/>
</dbReference>
<evidence type="ECO:0000313" key="2">
    <source>
        <dbReference type="EMBL" id="PMD49583.1"/>
    </source>
</evidence>
<dbReference type="Proteomes" id="UP000235371">
    <property type="component" value="Unassembled WGS sequence"/>
</dbReference>
<dbReference type="InParanoid" id="A0A2J6SFQ2"/>
<feature type="region of interest" description="Disordered" evidence="1">
    <location>
        <begin position="19"/>
        <end position="60"/>
    </location>
</feature>
<protein>
    <submittedName>
        <fullName evidence="2">Uncharacterized protein</fullName>
    </submittedName>
</protein>
<organism evidence="2 3">
    <name type="scientific">Hyaloscypha bicolor E</name>
    <dbReference type="NCBI Taxonomy" id="1095630"/>
    <lineage>
        <taxon>Eukaryota</taxon>
        <taxon>Fungi</taxon>
        <taxon>Dikarya</taxon>
        <taxon>Ascomycota</taxon>
        <taxon>Pezizomycotina</taxon>
        <taxon>Leotiomycetes</taxon>
        <taxon>Helotiales</taxon>
        <taxon>Hyaloscyphaceae</taxon>
        <taxon>Hyaloscypha</taxon>
        <taxon>Hyaloscypha bicolor</taxon>
    </lineage>
</organism>
<dbReference type="RefSeq" id="XP_024726487.1">
    <property type="nucleotide sequence ID" value="XM_024871654.1"/>
</dbReference>
<evidence type="ECO:0000256" key="1">
    <source>
        <dbReference type="SAM" id="MobiDB-lite"/>
    </source>
</evidence>
<proteinExistence type="predicted"/>
<feature type="compositionally biased region" description="Low complexity" evidence="1">
    <location>
        <begin position="45"/>
        <end position="54"/>
    </location>
</feature>
<name>A0A2J6SFQ2_9HELO</name>
<dbReference type="AlphaFoldDB" id="A0A2J6SFQ2"/>
<sequence length="228" mass="26025">MCTQEFTYRRNANYVESLRRKRTLEENEDSIPDGSDGQHFEAVESSSSPTTSVDSNHEEKDAIPRERVLVDIDLHLDFAYPLDGSEDDTSRVWVFDSQKWPKDAKRFAFRYLHEHNLYSTRKGNLDAVMLFAENLGRHLDVGDREGGIFQVQRRCCRQITYRAGIWHGHGFLVTKGGLVRKTAQFEAAWRARRQQWINLGSPGDLNGAIDPLRNLLSGSETGPDGNKV</sequence>
<keyword evidence="3" id="KW-1185">Reference proteome</keyword>